<evidence type="ECO:0000256" key="2">
    <source>
        <dbReference type="ARBA" id="ARBA00023125"/>
    </source>
</evidence>
<dbReference type="SUPFAM" id="SSF46894">
    <property type="entry name" value="C-terminal effector domain of the bipartite response regulators"/>
    <property type="match status" value="1"/>
</dbReference>
<protein>
    <submittedName>
        <fullName evidence="6">DNA-binding transcriptional activator of the SARP family</fullName>
    </submittedName>
</protein>
<dbReference type="InterPro" id="IPR036388">
    <property type="entry name" value="WH-like_DNA-bd_sf"/>
</dbReference>
<dbReference type="GO" id="GO:0003677">
    <property type="term" value="F:DNA binding"/>
    <property type="evidence" value="ECO:0007669"/>
    <property type="project" value="UniProtKB-KW"/>
</dbReference>
<dbReference type="InterPro" id="IPR011990">
    <property type="entry name" value="TPR-like_helical_dom_sf"/>
</dbReference>
<dbReference type="PANTHER" id="PTHR35807">
    <property type="entry name" value="TRANSCRIPTIONAL REGULATOR REDD-RELATED"/>
    <property type="match status" value="1"/>
</dbReference>
<sequence length="685" mass="76539">MIPSAFDEAGGPVFARPALRLCLFGGLEVEGRGRPLPELARQPRTGALLAFLALHPFRAFSRSALAETLWPDLAPEQAQGALRAALYRLRRLFRGLRFPLRVDRARIAFAPSTPWWTDVHAFAGLLQRARGAPPLQARAALEAAVALYTGDLLPDWEAPWVVGWRQALREQFLEALARLWRLAEKMGDLPEAERWAERLFREEPTRAEVVRFLIRQAEARGDLEAARRIGQRYQWACRSQGVPMDLDVAFAPPWRIRPPAPLGRLLQALETLAWEAPAFPVEPLRQALLEGLVQTAEEALARGAYREAAPWAVAALALLTPHTPVEWAWRARCAVDAVADFEGDRARQAANLRAMLRLARRMGDPTRRAEAVACLSYLELQRGRPAAAERLLAAAEVALPLDPLHRALLRRLRGLTALRRGWFPAARGHLQTALAQLPEDAPAVHRAATLNGLAVALRHLGDYPGALRSLETAWALLEEDERCGLLGVRIRGNWTLFRGWAEGPSPAWEEEIEALYRRAEAERDLDAALWMAAGAARIYLRTGDPTACARWIDRLKTLWPIAGDGFEGPRAALVLALAARARGDVAEARRWGRRALQGSRRWGRDDLRLLAMALRRRWTPVARSEAERLLMRMGWEAWRVFWEETPFLEPPAWMAPRSEALTAAPPPASRCPPTDTAAPRSAWAD</sequence>
<comment type="similarity">
    <text evidence="1">Belongs to the AfsR/DnrI/RedD regulatory family.</text>
</comment>
<dbReference type="RefSeq" id="WP_159461770.1">
    <property type="nucleotide sequence ID" value="NZ_FYEK01000075.1"/>
</dbReference>
<gene>
    <name evidence="6" type="ORF">SAMN02746019_00018480</name>
</gene>
<evidence type="ECO:0000313" key="6">
    <source>
        <dbReference type="EMBL" id="SNB75042.1"/>
    </source>
</evidence>
<dbReference type="GO" id="GO:0000160">
    <property type="term" value="P:phosphorelay signal transduction system"/>
    <property type="evidence" value="ECO:0007669"/>
    <property type="project" value="InterPro"/>
</dbReference>
<feature type="domain" description="OmpR/PhoB-type" evidence="4">
    <location>
        <begin position="33"/>
        <end position="98"/>
    </location>
</feature>
<dbReference type="SUPFAM" id="SSF48452">
    <property type="entry name" value="TPR-like"/>
    <property type="match status" value="2"/>
</dbReference>
<dbReference type="Pfam" id="PF03704">
    <property type="entry name" value="BTAD"/>
    <property type="match status" value="1"/>
</dbReference>
<evidence type="ECO:0000256" key="3">
    <source>
        <dbReference type="SAM" id="MobiDB-lite"/>
    </source>
</evidence>
<dbReference type="AlphaFoldDB" id="A0A212RR65"/>
<accession>A0A212RR65</accession>
<dbReference type="InterPro" id="IPR016032">
    <property type="entry name" value="Sig_transdc_resp-reg_C-effctor"/>
</dbReference>
<keyword evidence="2 6" id="KW-0238">DNA-binding</keyword>
<dbReference type="InParanoid" id="A0A212RR65"/>
<evidence type="ECO:0000313" key="7">
    <source>
        <dbReference type="Proteomes" id="UP000197025"/>
    </source>
</evidence>
<reference evidence="7" key="1">
    <citation type="submission" date="2017-06" db="EMBL/GenBank/DDBJ databases">
        <authorList>
            <person name="Varghese N."/>
            <person name="Submissions S."/>
        </authorList>
    </citation>
    <scope>NUCLEOTIDE SEQUENCE [LARGE SCALE GENOMIC DNA]</scope>
    <source>
        <strain evidence="7">JAD2</strain>
    </source>
</reference>
<dbReference type="Gene3D" id="1.10.10.10">
    <property type="entry name" value="Winged helix-like DNA-binding domain superfamily/Winged helix DNA-binding domain"/>
    <property type="match status" value="1"/>
</dbReference>
<dbReference type="Gene3D" id="1.25.40.10">
    <property type="entry name" value="Tetratricopeptide repeat domain"/>
    <property type="match status" value="2"/>
</dbReference>
<dbReference type="GO" id="GO:0006355">
    <property type="term" value="P:regulation of DNA-templated transcription"/>
    <property type="evidence" value="ECO:0007669"/>
    <property type="project" value="InterPro"/>
</dbReference>
<evidence type="ECO:0000259" key="5">
    <source>
        <dbReference type="SMART" id="SM01043"/>
    </source>
</evidence>
<dbReference type="InterPro" id="IPR005158">
    <property type="entry name" value="BTAD"/>
</dbReference>
<name>A0A212RR65_9CHLR</name>
<evidence type="ECO:0000256" key="1">
    <source>
        <dbReference type="ARBA" id="ARBA00005820"/>
    </source>
</evidence>
<evidence type="ECO:0000259" key="4">
    <source>
        <dbReference type="SMART" id="SM00862"/>
    </source>
</evidence>
<dbReference type="SMART" id="SM01043">
    <property type="entry name" value="BTAD"/>
    <property type="match status" value="1"/>
</dbReference>
<keyword evidence="7" id="KW-1185">Reference proteome</keyword>
<dbReference type="Proteomes" id="UP000197025">
    <property type="component" value="Unassembled WGS sequence"/>
</dbReference>
<organism evidence="6 7">
    <name type="scientific">Thermoflexus hugenholtzii JAD2</name>
    <dbReference type="NCBI Taxonomy" id="877466"/>
    <lineage>
        <taxon>Bacteria</taxon>
        <taxon>Bacillati</taxon>
        <taxon>Chloroflexota</taxon>
        <taxon>Thermoflexia</taxon>
        <taxon>Thermoflexales</taxon>
        <taxon>Thermoflexaceae</taxon>
        <taxon>Thermoflexus</taxon>
    </lineage>
</organism>
<proteinExistence type="inferred from homology"/>
<feature type="region of interest" description="Disordered" evidence="3">
    <location>
        <begin position="658"/>
        <end position="685"/>
    </location>
</feature>
<dbReference type="InterPro" id="IPR051677">
    <property type="entry name" value="AfsR-DnrI-RedD_regulator"/>
</dbReference>
<dbReference type="OrthoDB" id="137779at2"/>
<dbReference type="SMART" id="SM00862">
    <property type="entry name" value="Trans_reg_C"/>
    <property type="match status" value="1"/>
</dbReference>
<dbReference type="EMBL" id="FYEK01000075">
    <property type="protein sequence ID" value="SNB75042.1"/>
    <property type="molecule type" value="Genomic_DNA"/>
</dbReference>
<feature type="domain" description="Bacterial transcriptional activator" evidence="5">
    <location>
        <begin position="117"/>
        <end position="236"/>
    </location>
</feature>
<dbReference type="InterPro" id="IPR001867">
    <property type="entry name" value="OmpR/PhoB-type_DNA-bd"/>
</dbReference>